<keyword evidence="1" id="KW-0132">Cell division</keyword>
<evidence type="ECO:0000256" key="3">
    <source>
        <dbReference type="SAM" id="MobiDB-lite"/>
    </source>
</evidence>
<feature type="compositionally biased region" description="Acidic residues" evidence="3">
    <location>
        <begin position="508"/>
        <end position="517"/>
    </location>
</feature>
<organism evidence="5 6">
    <name type="scientific">Parthenolecanium corni</name>
    <dbReference type="NCBI Taxonomy" id="536013"/>
    <lineage>
        <taxon>Eukaryota</taxon>
        <taxon>Metazoa</taxon>
        <taxon>Ecdysozoa</taxon>
        <taxon>Arthropoda</taxon>
        <taxon>Hexapoda</taxon>
        <taxon>Insecta</taxon>
        <taxon>Pterygota</taxon>
        <taxon>Neoptera</taxon>
        <taxon>Paraneoptera</taxon>
        <taxon>Hemiptera</taxon>
        <taxon>Sternorrhyncha</taxon>
        <taxon>Coccoidea</taxon>
        <taxon>Coccidae</taxon>
        <taxon>Parthenolecanium</taxon>
    </lineage>
</organism>
<evidence type="ECO:0000256" key="2">
    <source>
        <dbReference type="ARBA" id="ARBA00023306"/>
    </source>
</evidence>
<evidence type="ECO:0000313" key="5">
    <source>
        <dbReference type="EMBL" id="KAK7580045.1"/>
    </source>
</evidence>
<feature type="compositionally biased region" description="Low complexity" evidence="3">
    <location>
        <begin position="496"/>
        <end position="507"/>
    </location>
</feature>
<evidence type="ECO:0000313" key="6">
    <source>
        <dbReference type="Proteomes" id="UP001367676"/>
    </source>
</evidence>
<dbReference type="Proteomes" id="UP001367676">
    <property type="component" value="Unassembled WGS sequence"/>
</dbReference>
<proteinExistence type="predicted"/>
<dbReference type="GO" id="GO:0031175">
    <property type="term" value="P:neuron projection development"/>
    <property type="evidence" value="ECO:0007669"/>
    <property type="project" value="TreeGrafter"/>
</dbReference>
<evidence type="ECO:0000256" key="1">
    <source>
        <dbReference type="ARBA" id="ARBA00022618"/>
    </source>
</evidence>
<protein>
    <recommendedName>
        <fullName evidence="4">Ataxin-10 domain-containing protein</fullName>
    </recommendedName>
</protein>
<feature type="compositionally biased region" description="Polar residues" evidence="3">
    <location>
        <begin position="570"/>
        <end position="586"/>
    </location>
</feature>
<gene>
    <name evidence="5" type="ORF">V9T40_000674</name>
</gene>
<dbReference type="EMBL" id="JBBCAQ010000034">
    <property type="protein sequence ID" value="KAK7580045.1"/>
    <property type="molecule type" value="Genomic_DNA"/>
</dbReference>
<reference evidence="5 6" key="1">
    <citation type="submission" date="2024-03" db="EMBL/GenBank/DDBJ databases">
        <title>Adaptation during the transition from Ophiocordyceps entomopathogen to insect associate is accompanied by gene loss and intensified selection.</title>
        <authorList>
            <person name="Ward C.M."/>
            <person name="Onetto C.A."/>
            <person name="Borneman A.R."/>
        </authorList>
    </citation>
    <scope>NUCLEOTIDE SEQUENCE [LARGE SCALE GENOMIC DNA]</scope>
    <source>
        <strain evidence="5">AWRI1</strain>
        <tissue evidence="5">Single Adult Female</tissue>
    </source>
</reference>
<evidence type="ECO:0000259" key="4">
    <source>
        <dbReference type="Pfam" id="PF09759"/>
    </source>
</evidence>
<feature type="domain" description="Ataxin-10" evidence="4">
    <location>
        <begin position="324"/>
        <end position="414"/>
    </location>
</feature>
<accession>A0AAN9Y1V1</accession>
<feature type="region of interest" description="Disordered" evidence="3">
    <location>
        <begin position="463"/>
        <end position="586"/>
    </location>
</feature>
<dbReference type="PANTHER" id="PTHR13255">
    <property type="entry name" value="ATAXIN-10"/>
    <property type="match status" value="1"/>
</dbReference>
<feature type="compositionally biased region" description="Basic residues" evidence="3">
    <location>
        <begin position="482"/>
        <end position="492"/>
    </location>
</feature>
<comment type="caution">
    <text evidence="5">The sequence shown here is derived from an EMBL/GenBank/DDBJ whole genome shotgun (WGS) entry which is preliminary data.</text>
</comment>
<keyword evidence="6" id="KW-1185">Reference proteome</keyword>
<sequence length="586" mass="66773">MEVLYSKTEQLLVEFKRNPHSEEIIIGIMELFREMRNVCSLMYANMDYQCGIVYFADGAILQNVIDIISNIPVISPQTETLEKCFAVGMQLIGNLVVGNIKNQEIILMKYSFFLRNMFVYEGAKNYIYMIYYNCYFGSPHLEQLIIAHNEAMTELTNPSLNSEFAEFFIELFLDRCNYFEAFYDSVAAPKRPCLLNMIRQRYLPNREKKFSPSFVNFLPNKFKSFNHDLLLQSFKSRKQTTAKEAAAVLDLLSNFSADETYLKSYQQDISLFQATVDLFLGIHHAEERRNVGANDIFCKPNMEGFRLGPNTFHGDIQKNPSYIFKANLVRLISNLSYRNPNLDNKQIETKNLIPALVECCRIDVCNPFISEWSVFAIRNLRENHVNNMRQVEMMRRQGTISKQMMKQLNKNVTTSNYRFCVPGHREPADSGIPIELFDMSRSETKRYLRSYFTGDDPELLASISFSSDSSSGNEAKKLATNRPRRRKAKREYHKYSSSSSSSASANASDDDDDEDGAERDSAAVAAGEVPPSFAGKEQDTHTMTSETKVRQPSLLETESGDENAGMLANLNLSGSSNYSRDSGGQT</sequence>
<dbReference type="GO" id="GO:0051301">
    <property type="term" value="P:cell division"/>
    <property type="evidence" value="ECO:0007669"/>
    <property type="project" value="UniProtKB-KW"/>
</dbReference>
<keyword evidence="2" id="KW-0131">Cell cycle</keyword>
<dbReference type="AlphaFoldDB" id="A0AAN9Y1V1"/>
<dbReference type="GO" id="GO:0005829">
    <property type="term" value="C:cytosol"/>
    <property type="evidence" value="ECO:0007669"/>
    <property type="project" value="TreeGrafter"/>
</dbReference>
<name>A0AAN9Y1V1_9HEMI</name>
<dbReference type="InterPro" id="IPR051374">
    <property type="entry name" value="Ataxin-10/CTR86_families"/>
</dbReference>
<dbReference type="Pfam" id="PF09759">
    <property type="entry name" value="Atx10homo_assoc"/>
    <property type="match status" value="1"/>
</dbReference>
<dbReference type="PANTHER" id="PTHR13255:SF0">
    <property type="entry name" value="ATAXIN-10"/>
    <property type="match status" value="1"/>
</dbReference>
<dbReference type="InterPro" id="IPR019156">
    <property type="entry name" value="Ataxin-10_domain"/>
</dbReference>